<evidence type="ECO:0000256" key="2">
    <source>
        <dbReference type="SAM" id="Phobius"/>
    </source>
</evidence>
<keyword evidence="2" id="KW-1133">Transmembrane helix</keyword>
<keyword evidence="2" id="KW-0472">Membrane</keyword>
<evidence type="ECO:0000313" key="4">
    <source>
        <dbReference type="EMBL" id="RZS36445.1"/>
    </source>
</evidence>
<evidence type="ECO:0000313" key="5">
    <source>
        <dbReference type="Proteomes" id="UP000294257"/>
    </source>
</evidence>
<dbReference type="EMBL" id="SGWQ01000007">
    <property type="protein sequence ID" value="RZS36445.1"/>
    <property type="molecule type" value="Genomic_DNA"/>
</dbReference>
<name>A0A4Q7KJ54_9PSEU</name>
<dbReference type="InterPro" id="IPR046888">
    <property type="entry name" value="pYEATS"/>
</dbReference>
<dbReference type="PROSITE" id="PS51037">
    <property type="entry name" value="YEATS"/>
    <property type="match status" value="1"/>
</dbReference>
<reference evidence="4 5" key="1">
    <citation type="submission" date="2019-02" db="EMBL/GenBank/DDBJ databases">
        <title>Genomic Encyclopedia of Type Strains, Phase IV (KMG-IV): sequencing the most valuable type-strain genomes for metagenomic binning, comparative biology and taxonomic classification.</title>
        <authorList>
            <person name="Goeker M."/>
        </authorList>
    </citation>
    <scope>NUCLEOTIDE SEQUENCE [LARGE SCALE GENOMIC DNA]</scope>
    <source>
        <strain evidence="4 5">DSM 101727</strain>
    </source>
</reference>
<dbReference type="OrthoDB" id="5523457at2"/>
<organism evidence="4 5">
    <name type="scientific">Herbihabitans rhizosphaerae</name>
    <dbReference type="NCBI Taxonomy" id="1872711"/>
    <lineage>
        <taxon>Bacteria</taxon>
        <taxon>Bacillati</taxon>
        <taxon>Actinomycetota</taxon>
        <taxon>Actinomycetes</taxon>
        <taxon>Pseudonocardiales</taxon>
        <taxon>Pseudonocardiaceae</taxon>
        <taxon>Herbihabitans</taxon>
    </lineage>
</organism>
<dbReference type="Gene3D" id="2.60.40.1970">
    <property type="entry name" value="YEATS domain"/>
    <property type="match status" value="1"/>
</dbReference>
<feature type="region of interest" description="Disordered" evidence="1">
    <location>
        <begin position="50"/>
        <end position="78"/>
    </location>
</feature>
<proteinExistence type="predicted"/>
<keyword evidence="5" id="KW-1185">Reference proteome</keyword>
<dbReference type="AlphaFoldDB" id="A0A4Q7KJ54"/>
<evidence type="ECO:0000259" key="3">
    <source>
        <dbReference type="PROSITE" id="PS51037"/>
    </source>
</evidence>
<evidence type="ECO:0000256" key="1">
    <source>
        <dbReference type="SAM" id="MobiDB-lite"/>
    </source>
</evidence>
<comment type="caution">
    <text evidence="4">The sequence shown here is derived from an EMBL/GenBank/DDBJ whole genome shotgun (WGS) entry which is preliminary data.</text>
</comment>
<keyword evidence="2" id="KW-0812">Transmembrane</keyword>
<feature type="transmembrane region" description="Helical" evidence="2">
    <location>
        <begin position="6"/>
        <end position="24"/>
    </location>
</feature>
<gene>
    <name evidence="4" type="ORF">EV193_107126</name>
</gene>
<protein>
    <submittedName>
        <fullName evidence="4">YEATS family protein</fullName>
    </submittedName>
</protein>
<feature type="domain" description="YEATS" evidence="3">
    <location>
        <begin position="87"/>
        <end position="192"/>
    </location>
</feature>
<dbReference type="Pfam" id="PF20305">
    <property type="entry name" value="pYEATS"/>
    <property type="match status" value="1"/>
</dbReference>
<accession>A0A4Q7KJ54</accession>
<dbReference type="InterPro" id="IPR055129">
    <property type="entry name" value="YEATS_dom"/>
</dbReference>
<sequence>MKDWIPFFQTLIWPVFVGLLVLTFRRRVRRFFDAVNSRVERGDSFEAGTSGIRLGASSPHESSGKEPEPGAQPVLDAPPSTIAAQTRHEPVELAASIHLAHTARREKSLDRGAYRYYSIRVFLESDNENDLDRVNKVVYHLHPTFYEPDRTVVDRETNFELRTAGWGMFNLTAEVHLADRVEPLRLERYINF</sequence>
<dbReference type="InterPro" id="IPR038704">
    <property type="entry name" value="YEAST_sf"/>
</dbReference>
<dbReference type="Proteomes" id="UP000294257">
    <property type="component" value="Unassembled WGS sequence"/>
</dbReference>